<sequence length="88" mass="9911">MDVFLENFSRETDQQSFDMGEDQENSQAANLTRTKALIGHSTSFGGLCHSSPDLKMIRKACLVLVYVNELPFTITYPHSSKELTQVQN</sequence>
<keyword evidence="3" id="KW-1185">Reference proteome</keyword>
<feature type="region of interest" description="Disordered" evidence="1">
    <location>
        <begin position="1"/>
        <end position="24"/>
    </location>
</feature>
<name>A0A8X6T8B6_NEPPI</name>
<gene>
    <name evidence="2" type="ORF">NPIL_279471</name>
</gene>
<dbReference type="AlphaFoldDB" id="A0A8X6T8B6"/>
<evidence type="ECO:0000313" key="3">
    <source>
        <dbReference type="Proteomes" id="UP000887013"/>
    </source>
</evidence>
<organism evidence="2 3">
    <name type="scientific">Nephila pilipes</name>
    <name type="common">Giant wood spider</name>
    <name type="synonym">Nephila maculata</name>
    <dbReference type="NCBI Taxonomy" id="299642"/>
    <lineage>
        <taxon>Eukaryota</taxon>
        <taxon>Metazoa</taxon>
        <taxon>Ecdysozoa</taxon>
        <taxon>Arthropoda</taxon>
        <taxon>Chelicerata</taxon>
        <taxon>Arachnida</taxon>
        <taxon>Araneae</taxon>
        <taxon>Araneomorphae</taxon>
        <taxon>Entelegynae</taxon>
        <taxon>Araneoidea</taxon>
        <taxon>Nephilidae</taxon>
        <taxon>Nephila</taxon>
    </lineage>
</organism>
<proteinExistence type="predicted"/>
<comment type="caution">
    <text evidence="2">The sequence shown here is derived from an EMBL/GenBank/DDBJ whole genome shotgun (WGS) entry which is preliminary data.</text>
</comment>
<evidence type="ECO:0000313" key="2">
    <source>
        <dbReference type="EMBL" id="GFS81404.1"/>
    </source>
</evidence>
<accession>A0A8X6T8B6</accession>
<protein>
    <submittedName>
        <fullName evidence="2">Uncharacterized protein</fullName>
    </submittedName>
</protein>
<evidence type="ECO:0000256" key="1">
    <source>
        <dbReference type="SAM" id="MobiDB-lite"/>
    </source>
</evidence>
<dbReference type="Proteomes" id="UP000887013">
    <property type="component" value="Unassembled WGS sequence"/>
</dbReference>
<reference evidence="2" key="1">
    <citation type="submission" date="2020-08" db="EMBL/GenBank/DDBJ databases">
        <title>Multicomponent nature underlies the extraordinary mechanical properties of spider dragline silk.</title>
        <authorList>
            <person name="Kono N."/>
            <person name="Nakamura H."/>
            <person name="Mori M."/>
            <person name="Yoshida Y."/>
            <person name="Ohtoshi R."/>
            <person name="Malay A.D."/>
            <person name="Moran D.A.P."/>
            <person name="Tomita M."/>
            <person name="Numata K."/>
            <person name="Arakawa K."/>
        </authorList>
    </citation>
    <scope>NUCLEOTIDE SEQUENCE</scope>
</reference>
<dbReference type="EMBL" id="BMAW01051594">
    <property type="protein sequence ID" value="GFS81404.1"/>
    <property type="molecule type" value="Genomic_DNA"/>
</dbReference>